<organism evidence="1 2">
    <name type="scientific">Botrytis porri</name>
    <dbReference type="NCBI Taxonomy" id="87229"/>
    <lineage>
        <taxon>Eukaryota</taxon>
        <taxon>Fungi</taxon>
        <taxon>Dikarya</taxon>
        <taxon>Ascomycota</taxon>
        <taxon>Pezizomycotina</taxon>
        <taxon>Leotiomycetes</taxon>
        <taxon>Helotiales</taxon>
        <taxon>Sclerotiniaceae</taxon>
        <taxon>Botrytis</taxon>
    </lineage>
</organism>
<proteinExistence type="predicted"/>
<dbReference type="Proteomes" id="UP000297280">
    <property type="component" value="Unassembled WGS sequence"/>
</dbReference>
<gene>
    <name evidence="1" type="ORF">BPOR_0141g00190</name>
</gene>
<evidence type="ECO:0000313" key="1">
    <source>
        <dbReference type="EMBL" id="TGO88808.1"/>
    </source>
</evidence>
<dbReference type="EMBL" id="PQXO01000141">
    <property type="protein sequence ID" value="TGO88808.1"/>
    <property type="molecule type" value="Genomic_DNA"/>
</dbReference>
<name>A0A4Z1KW94_9HELO</name>
<reference evidence="1 2" key="1">
    <citation type="submission" date="2017-12" db="EMBL/GenBank/DDBJ databases">
        <title>Comparative genomics of Botrytis spp.</title>
        <authorList>
            <person name="Valero-Jimenez C.A."/>
            <person name="Tapia P."/>
            <person name="Veloso J."/>
            <person name="Silva-Moreno E."/>
            <person name="Staats M."/>
            <person name="Valdes J.H."/>
            <person name="Van Kan J.A.L."/>
        </authorList>
    </citation>
    <scope>NUCLEOTIDE SEQUENCE [LARGE SCALE GENOMIC DNA]</scope>
    <source>
        <strain evidence="1 2">MUCL3349</strain>
    </source>
</reference>
<protein>
    <submittedName>
        <fullName evidence="1">Uncharacterized protein</fullName>
    </submittedName>
</protein>
<accession>A0A4Z1KW94</accession>
<sequence>MKKKKKKKYEEENANEECKIMGKESAGSLAIVEFGAMDFVSLQHATPKVLQLLSTESLAYYVRSEDTPAAPNTNFELIQISSFGIPSSLQGMAC</sequence>
<dbReference type="AlphaFoldDB" id="A0A4Z1KW94"/>
<evidence type="ECO:0000313" key="2">
    <source>
        <dbReference type="Proteomes" id="UP000297280"/>
    </source>
</evidence>
<comment type="caution">
    <text evidence="1">The sequence shown here is derived from an EMBL/GenBank/DDBJ whole genome shotgun (WGS) entry which is preliminary data.</text>
</comment>
<keyword evidence="2" id="KW-1185">Reference proteome</keyword>